<protein>
    <recommendedName>
        <fullName evidence="6">FAD-binding domain-containing protein</fullName>
    </recommendedName>
</protein>
<keyword evidence="8" id="KW-1185">Reference proteome</keyword>
<feature type="transmembrane region" description="Helical" evidence="5">
    <location>
        <begin position="525"/>
        <end position="544"/>
    </location>
</feature>
<evidence type="ECO:0000256" key="2">
    <source>
        <dbReference type="ARBA" id="ARBA00022630"/>
    </source>
</evidence>
<dbReference type="GO" id="GO:0071949">
    <property type="term" value="F:FAD binding"/>
    <property type="evidence" value="ECO:0007669"/>
    <property type="project" value="InterPro"/>
</dbReference>
<keyword evidence="5" id="KW-1133">Transmembrane helix</keyword>
<evidence type="ECO:0000313" key="8">
    <source>
        <dbReference type="Proteomes" id="UP001358417"/>
    </source>
</evidence>
<dbReference type="EMBL" id="JAVRRD010000002">
    <property type="protein sequence ID" value="KAK5062864.1"/>
    <property type="molecule type" value="Genomic_DNA"/>
</dbReference>
<keyword evidence="2" id="KW-0285">Flavoprotein</keyword>
<accession>A0AAV9NR18</accession>
<feature type="transmembrane region" description="Helical" evidence="5">
    <location>
        <begin position="768"/>
        <end position="792"/>
    </location>
</feature>
<comment type="similarity">
    <text evidence="1">Belongs to the paxM FAD-dependent monooxygenase family.</text>
</comment>
<dbReference type="Pfam" id="PF01494">
    <property type="entry name" value="FAD_binding_3"/>
    <property type="match status" value="1"/>
</dbReference>
<dbReference type="PANTHER" id="PTHR47356">
    <property type="entry name" value="FAD-DEPENDENT MONOOXYGENASE ASQG-RELATED"/>
    <property type="match status" value="1"/>
</dbReference>
<comment type="caution">
    <text evidence="7">The sequence shown here is derived from an EMBL/GenBank/DDBJ whole genome shotgun (WGS) entry which is preliminary data.</text>
</comment>
<dbReference type="Proteomes" id="UP001358417">
    <property type="component" value="Unassembled WGS sequence"/>
</dbReference>
<evidence type="ECO:0000256" key="5">
    <source>
        <dbReference type="SAM" id="Phobius"/>
    </source>
</evidence>
<evidence type="ECO:0000313" key="7">
    <source>
        <dbReference type="EMBL" id="KAK5062864.1"/>
    </source>
</evidence>
<feature type="transmembrane region" description="Helical" evidence="5">
    <location>
        <begin position="556"/>
        <end position="581"/>
    </location>
</feature>
<evidence type="ECO:0000259" key="6">
    <source>
        <dbReference type="Pfam" id="PF01494"/>
    </source>
</evidence>
<dbReference type="PRINTS" id="PR00420">
    <property type="entry name" value="RNGMNOXGNASE"/>
</dbReference>
<dbReference type="GO" id="GO:0004497">
    <property type="term" value="F:monooxygenase activity"/>
    <property type="evidence" value="ECO:0007669"/>
    <property type="project" value="InterPro"/>
</dbReference>
<name>A0AAV9NR18_9EURO</name>
<keyword evidence="5" id="KW-0472">Membrane</keyword>
<dbReference type="InterPro" id="IPR002938">
    <property type="entry name" value="FAD-bd"/>
</dbReference>
<dbReference type="GeneID" id="89973117"/>
<feature type="domain" description="FAD-binding" evidence="6">
    <location>
        <begin position="11"/>
        <end position="341"/>
    </location>
</feature>
<keyword evidence="4" id="KW-0560">Oxidoreductase</keyword>
<organism evidence="7 8">
    <name type="scientific">Exophiala bonariae</name>
    <dbReference type="NCBI Taxonomy" id="1690606"/>
    <lineage>
        <taxon>Eukaryota</taxon>
        <taxon>Fungi</taxon>
        <taxon>Dikarya</taxon>
        <taxon>Ascomycota</taxon>
        <taxon>Pezizomycotina</taxon>
        <taxon>Eurotiomycetes</taxon>
        <taxon>Chaetothyriomycetidae</taxon>
        <taxon>Chaetothyriales</taxon>
        <taxon>Herpotrichiellaceae</taxon>
        <taxon>Exophiala</taxon>
    </lineage>
</organism>
<reference evidence="7 8" key="1">
    <citation type="submission" date="2023-08" db="EMBL/GenBank/DDBJ databases">
        <title>Black Yeasts Isolated from many extreme environments.</title>
        <authorList>
            <person name="Coleine C."/>
            <person name="Stajich J.E."/>
            <person name="Selbmann L."/>
        </authorList>
    </citation>
    <scope>NUCLEOTIDE SEQUENCE [LARGE SCALE GENOMIC DNA]</scope>
    <source>
        <strain evidence="7 8">CCFEE 5792</strain>
    </source>
</reference>
<keyword evidence="5" id="KW-0812">Transmembrane</keyword>
<keyword evidence="3" id="KW-0274">FAD</keyword>
<gene>
    <name evidence="7" type="ORF">LTR84_004939</name>
</gene>
<feature type="transmembrane region" description="Helical" evidence="5">
    <location>
        <begin position="451"/>
        <end position="472"/>
    </location>
</feature>
<dbReference type="Gene3D" id="3.50.50.60">
    <property type="entry name" value="FAD/NAD(P)-binding domain"/>
    <property type="match status" value="1"/>
</dbReference>
<evidence type="ECO:0000256" key="4">
    <source>
        <dbReference type="ARBA" id="ARBA00023002"/>
    </source>
</evidence>
<feature type="transmembrane region" description="Helical" evidence="5">
    <location>
        <begin position="601"/>
        <end position="624"/>
    </location>
</feature>
<feature type="transmembrane region" description="Helical" evidence="5">
    <location>
        <begin position="739"/>
        <end position="756"/>
    </location>
</feature>
<evidence type="ECO:0000256" key="3">
    <source>
        <dbReference type="ARBA" id="ARBA00022827"/>
    </source>
</evidence>
<dbReference type="PANTHER" id="PTHR47356:SF2">
    <property type="entry name" value="FAD-BINDING DOMAIN-CONTAINING PROTEIN-RELATED"/>
    <property type="match status" value="1"/>
</dbReference>
<dbReference type="SUPFAM" id="SSF51905">
    <property type="entry name" value="FAD/NAD(P)-binding domain"/>
    <property type="match status" value="1"/>
</dbReference>
<dbReference type="AlphaFoldDB" id="A0AAV9NR18"/>
<proteinExistence type="inferred from homology"/>
<sequence>MTITKTKHNFRVIISGGGVCGLALANILERGQIAYTLLESNSEPAPQLGASIAINANGFRILDQLGCYDLIESQTAPFDYLCTYLPDGTKQRSNNGPLLIHKRLGYPFTMMERRFLLQTMYEYIQDKSKILLNKRVSRVDQAHDGVTVHCTDGTSYSGDVVVAADGIRSTVREEMWRHMSLELEQLANSERSAMSSSYRAMYGISTQTKGFTGGTFNQILGYGHSMLWSNEKSGRVFWFLFEKMDKRYKHPNIPRFTDDDAETLARRYLHIRLSETHTFADLWKNRVSFKLVALEEALHKKWTWERFVCAGDSAHKWTPNIGAGGNHAIESAAALANELYNLAKFPESPTLGDIESALTGYHLKRNVRAKRTFRVSNMVTRLEALRSKKGQFYALHIQPRLGDWLGNIMSMDLIGAEMVKFLPVPQKSLVGTMGFNPDFSNGYPTKTKPRILLALPLLMIAALSHIILSGILSSDSLSSDLSRAVSSGSVQFAESSWELPTNRAPFNILASVFAPSLLNIDSLQYLQAFNFLVELTPIWLIWIFESYRRANTVKAIRLLLVFGIAFQFFGIGAIGPVWFALHYIQSPLDSFVARDWRMINVAVAKTALVVVLTVLTVPTFMMYLLPDHNSRLTVNIVWQAFPITTSVLLHVIRKFVVQDTTQKDITQNVGADLRSVRTSIMLAATLSALCFNFIRWTAAGKFFSIFVPQWSQVGAALSWQPLNVDLVSGMRLFFQVDELSVFLAAFCWSALLLHDLRRESMTGISWSTAIVVGIAATYLVGPGAFIACFWLWREEIIASKTLKGTIVAQIK</sequence>
<evidence type="ECO:0000256" key="1">
    <source>
        <dbReference type="ARBA" id="ARBA00007992"/>
    </source>
</evidence>
<dbReference type="RefSeq" id="XP_064711136.1">
    <property type="nucleotide sequence ID" value="XM_064848512.1"/>
</dbReference>
<dbReference type="InterPro" id="IPR050562">
    <property type="entry name" value="FAD_mOase_fung"/>
</dbReference>
<dbReference type="InterPro" id="IPR036188">
    <property type="entry name" value="FAD/NAD-bd_sf"/>
</dbReference>